<feature type="chain" id="PRO_5036365481" description="YfkD family protein" evidence="2">
    <location>
        <begin position="24"/>
        <end position="273"/>
    </location>
</feature>
<comment type="caution">
    <text evidence="4">The sequence shown here is derived from an EMBL/GenBank/DDBJ whole genome shotgun (WGS) entry which is preliminary data.</text>
</comment>
<dbReference type="Pfam" id="PF14167">
    <property type="entry name" value="YfkD"/>
    <property type="match status" value="1"/>
</dbReference>
<dbReference type="Proteomes" id="UP000319280">
    <property type="component" value="Unassembled WGS sequence"/>
</dbReference>
<dbReference type="InterPro" id="IPR025548">
    <property type="entry name" value="YfkD"/>
</dbReference>
<protein>
    <recommendedName>
        <fullName evidence="7">YfkD family protein</fullName>
    </recommendedName>
</protein>
<keyword evidence="2" id="KW-0732">Signal</keyword>
<evidence type="ECO:0000313" key="6">
    <source>
        <dbReference type="Proteomes" id="UP000319280"/>
    </source>
</evidence>
<accession>A0A5S3QM81</accession>
<dbReference type="EMBL" id="VCIA01000001">
    <property type="protein sequence ID" value="TMN22837.1"/>
    <property type="molecule type" value="Genomic_DNA"/>
</dbReference>
<evidence type="ECO:0000313" key="5">
    <source>
        <dbReference type="Proteomes" id="UP000306980"/>
    </source>
</evidence>
<dbReference type="AlphaFoldDB" id="A0A549YIB7"/>
<gene>
    <name evidence="3" type="ORF">FFL34_12565</name>
    <name evidence="4" type="ORF">FH966_07915</name>
</gene>
<dbReference type="Proteomes" id="UP000306980">
    <property type="component" value="Unassembled WGS sequence"/>
</dbReference>
<evidence type="ECO:0000256" key="2">
    <source>
        <dbReference type="SAM" id="SignalP"/>
    </source>
</evidence>
<proteinExistence type="predicted"/>
<name>A0A549YIB7_9BACI</name>
<evidence type="ECO:0000313" key="3">
    <source>
        <dbReference type="EMBL" id="TMN22837.1"/>
    </source>
</evidence>
<evidence type="ECO:0000313" key="4">
    <source>
        <dbReference type="EMBL" id="TRM11626.1"/>
    </source>
</evidence>
<dbReference type="EMBL" id="VJMZ01000001">
    <property type="protein sequence ID" value="TRM11626.1"/>
    <property type="molecule type" value="Genomic_DNA"/>
</dbReference>
<feature type="signal peptide" evidence="2">
    <location>
        <begin position="1"/>
        <end position="23"/>
    </location>
</feature>
<dbReference type="RefSeq" id="WP_138603735.1">
    <property type="nucleotide sequence ID" value="NZ_VCIA01000001.1"/>
</dbReference>
<evidence type="ECO:0008006" key="7">
    <source>
        <dbReference type="Google" id="ProtNLM"/>
    </source>
</evidence>
<evidence type="ECO:0000256" key="1">
    <source>
        <dbReference type="SAM" id="MobiDB-lite"/>
    </source>
</evidence>
<keyword evidence="6" id="KW-1185">Reference proteome</keyword>
<reference evidence="4 6" key="2">
    <citation type="submission" date="2019-07" db="EMBL/GenBank/DDBJ databases">
        <title>Genomic analysis of Lentibacillus sp. NKC851-2.</title>
        <authorList>
            <person name="Oh Y.J."/>
        </authorList>
    </citation>
    <scope>NUCLEOTIDE SEQUENCE [LARGE SCALE GENOMIC DNA]</scope>
    <source>
        <strain evidence="4 6">NKC851-2</strain>
    </source>
</reference>
<sequence length="273" mass="31236">MFKWKLMIIVIAIALLFPMNGMAKEKDHKEEKSKEKTEEKAKFEVPSHVLSISKENTYPNSTEDQEVVEPSELTKELIKDAEVDITNPDLIRMLNETSINPSPLAFGYRGMVYIGRWPLNYKSNETNINWEYQKINKNELNNIGGDSEKKMHYNQQKKEEIKGALTNKIANPNDIKKMMLLRAKEKIELPLAYSAIVGKGTKKENSYNVPPKKFGELQAYAPAVNEKGQVTFGEVYFQLKGHDKSIVVKNVTKQGIGAWIPIQDYVSFSFKMQ</sequence>
<reference evidence="3 5" key="1">
    <citation type="submission" date="2019-05" db="EMBL/GenBank/DDBJ databases">
        <title>Genomic analysis of Lentibacillus sp. NKC220-2.</title>
        <authorList>
            <person name="Oh Y.J."/>
        </authorList>
    </citation>
    <scope>NUCLEOTIDE SEQUENCE [LARGE SCALE GENOMIC DNA]</scope>
    <source>
        <strain evidence="3 5">NKC220-2</strain>
    </source>
</reference>
<dbReference type="OrthoDB" id="2690238at2"/>
<organism evidence="4 6">
    <name type="scientific">Lentibacillus cibarius</name>
    <dbReference type="NCBI Taxonomy" id="2583219"/>
    <lineage>
        <taxon>Bacteria</taxon>
        <taxon>Bacillati</taxon>
        <taxon>Bacillota</taxon>
        <taxon>Bacilli</taxon>
        <taxon>Bacillales</taxon>
        <taxon>Bacillaceae</taxon>
        <taxon>Lentibacillus</taxon>
    </lineage>
</organism>
<feature type="region of interest" description="Disordered" evidence="1">
    <location>
        <begin position="25"/>
        <end position="44"/>
    </location>
</feature>
<accession>A0A549YIB7</accession>